<sequence length="129" mass="14440">MRPHFRLQSPSDCISMPKESTGAVREKWELRRRKVSLRRSQPAWSQSGNLYPGVIMRDPRKVFGSGTEGPGSIKDGPTSIACTGQAQAQVPARMRIRNHFDRCGQLLTGNRGENCRGYTFEDGVICMQT</sequence>
<evidence type="ECO:0000256" key="1">
    <source>
        <dbReference type="SAM" id="MobiDB-lite"/>
    </source>
</evidence>
<feature type="region of interest" description="Disordered" evidence="1">
    <location>
        <begin position="1"/>
        <end position="20"/>
    </location>
</feature>
<evidence type="ECO:0000313" key="2">
    <source>
        <dbReference type="EMBL" id="KAF6820335.1"/>
    </source>
</evidence>
<gene>
    <name evidence="2" type="ORF">CMUS01_11583</name>
</gene>
<name>A0A8H6JX12_9PEZI</name>
<comment type="caution">
    <text evidence="2">The sequence shown here is derived from an EMBL/GenBank/DDBJ whole genome shotgun (WGS) entry which is preliminary data.</text>
</comment>
<protein>
    <submittedName>
        <fullName evidence="2">Uncharacterized protein</fullName>
    </submittedName>
</protein>
<dbReference type="EMBL" id="WIGM01000597">
    <property type="protein sequence ID" value="KAF6820335.1"/>
    <property type="molecule type" value="Genomic_DNA"/>
</dbReference>
<keyword evidence="3" id="KW-1185">Reference proteome</keyword>
<dbReference type="AlphaFoldDB" id="A0A8H6JX12"/>
<reference evidence="2" key="1">
    <citation type="journal article" date="2020" name="Phytopathology">
        <title>Genome Sequence Resources of Colletotrichum truncatum, C. plurivorum, C. musicola, and C. sojae: Four Species Pathogenic to Soybean (Glycine max).</title>
        <authorList>
            <person name="Rogerio F."/>
            <person name="Boufleur T.R."/>
            <person name="Ciampi-Guillardi M."/>
            <person name="Sukno S.A."/>
            <person name="Thon M.R."/>
            <person name="Massola Junior N.S."/>
            <person name="Baroncelli R."/>
        </authorList>
    </citation>
    <scope>NUCLEOTIDE SEQUENCE</scope>
    <source>
        <strain evidence="2">LFN0074</strain>
    </source>
</reference>
<organism evidence="2 3">
    <name type="scientific">Colletotrichum musicola</name>
    <dbReference type="NCBI Taxonomy" id="2175873"/>
    <lineage>
        <taxon>Eukaryota</taxon>
        <taxon>Fungi</taxon>
        <taxon>Dikarya</taxon>
        <taxon>Ascomycota</taxon>
        <taxon>Pezizomycotina</taxon>
        <taxon>Sordariomycetes</taxon>
        <taxon>Hypocreomycetidae</taxon>
        <taxon>Glomerellales</taxon>
        <taxon>Glomerellaceae</taxon>
        <taxon>Colletotrichum</taxon>
        <taxon>Colletotrichum orchidearum species complex</taxon>
    </lineage>
</organism>
<evidence type="ECO:0000313" key="3">
    <source>
        <dbReference type="Proteomes" id="UP000639643"/>
    </source>
</evidence>
<accession>A0A8H6JX12</accession>
<proteinExistence type="predicted"/>
<dbReference type="Proteomes" id="UP000639643">
    <property type="component" value="Unassembled WGS sequence"/>
</dbReference>